<evidence type="ECO:0000313" key="14">
    <source>
        <dbReference type="Proteomes" id="UP000281725"/>
    </source>
</evidence>
<dbReference type="Pfam" id="PF01380">
    <property type="entry name" value="SIS"/>
    <property type="match status" value="2"/>
</dbReference>
<dbReference type="EC" id="2.6.1.16" evidence="3 10"/>
<evidence type="ECO:0000256" key="3">
    <source>
        <dbReference type="ARBA" id="ARBA00012916"/>
    </source>
</evidence>
<evidence type="ECO:0000259" key="11">
    <source>
        <dbReference type="PROSITE" id="PS51278"/>
    </source>
</evidence>
<dbReference type="InterPro" id="IPR046348">
    <property type="entry name" value="SIS_dom_sf"/>
</dbReference>
<dbReference type="InterPro" id="IPR035466">
    <property type="entry name" value="GlmS/AgaS_SIS"/>
</dbReference>
<keyword evidence="8" id="KW-0677">Repeat</keyword>
<dbReference type="GO" id="GO:0046349">
    <property type="term" value="P:amino sugar biosynthetic process"/>
    <property type="evidence" value="ECO:0007669"/>
    <property type="project" value="UniProtKB-ARBA"/>
</dbReference>
<accession>A0A3A9ICB3</accession>
<dbReference type="CDD" id="cd05008">
    <property type="entry name" value="SIS_GlmS_GlmD_1"/>
    <property type="match status" value="1"/>
</dbReference>
<dbReference type="InterPro" id="IPR035490">
    <property type="entry name" value="GlmS/FrlB_SIS"/>
</dbReference>
<dbReference type="InterPro" id="IPR047084">
    <property type="entry name" value="GFAT_N"/>
</dbReference>
<dbReference type="GO" id="GO:0006487">
    <property type="term" value="P:protein N-linked glycosylation"/>
    <property type="evidence" value="ECO:0007669"/>
    <property type="project" value="TreeGrafter"/>
</dbReference>
<feature type="initiator methionine" description="Removed" evidence="10">
    <location>
        <position position="1"/>
    </location>
</feature>
<dbReference type="Pfam" id="PF13522">
    <property type="entry name" value="GATase_6"/>
    <property type="match status" value="1"/>
</dbReference>
<feature type="domain" description="SIS" evidence="12">
    <location>
        <begin position="278"/>
        <end position="426"/>
    </location>
</feature>
<evidence type="ECO:0000256" key="9">
    <source>
        <dbReference type="ARBA" id="ARBA00022962"/>
    </source>
</evidence>
<evidence type="ECO:0000256" key="7">
    <source>
        <dbReference type="ARBA" id="ARBA00022679"/>
    </source>
</evidence>
<dbReference type="FunFam" id="3.60.20.10:FF:000006">
    <property type="entry name" value="Glutamine--fructose-6-phosphate aminotransferase [isomerizing]"/>
    <property type="match status" value="1"/>
</dbReference>
<name>A0A3A9ICB3_AERVE</name>
<dbReference type="FunFam" id="3.40.50.10490:FF:000002">
    <property type="entry name" value="Glutamine--fructose-6-phosphate aminotransferase [isomerizing]"/>
    <property type="match status" value="1"/>
</dbReference>
<proteinExistence type="inferred from homology"/>
<evidence type="ECO:0000256" key="10">
    <source>
        <dbReference type="HAMAP-Rule" id="MF_00164"/>
    </source>
</evidence>
<dbReference type="SUPFAM" id="SSF56235">
    <property type="entry name" value="N-terminal nucleophile aminohydrolases (Ntn hydrolases)"/>
    <property type="match status" value="1"/>
</dbReference>
<reference evidence="13 14" key="1">
    <citation type="submission" date="2018-09" db="EMBL/GenBank/DDBJ databases">
        <title>Genome sequencing of Aeromonas veronii MS-17-88.</title>
        <authorList>
            <person name="Tekedar H.C."/>
            <person name="Arick M.A."/>
            <person name="Hsu C.-Y."/>
            <person name="Thrash A."/>
            <person name="Karsi A."/>
            <person name="Lawrence M.L."/>
            <person name="Abdelhamed H."/>
        </authorList>
    </citation>
    <scope>NUCLEOTIDE SEQUENCE [LARGE SCALE GENOMIC DNA]</scope>
    <source>
        <strain evidence="13 14">MS 17-88</strain>
    </source>
</reference>
<dbReference type="SUPFAM" id="SSF53697">
    <property type="entry name" value="SIS domain"/>
    <property type="match status" value="1"/>
</dbReference>
<evidence type="ECO:0000256" key="1">
    <source>
        <dbReference type="ARBA" id="ARBA00001031"/>
    </source>
</evidence>
<dbReference type="InterPro" id="IPR001347">
    <property type="entry name" value="SIS_dom"/>
</dbReference>
<dbReference type="EMBL" id="RAWX01000004">
    <property type="protein sequence ID" value="RKJ86353.1"/>
    <property type="molecule type" value="Genomic_DNA"/>
</dbReference>
<dbReference type="CDD" id="cd00714">
    <property type="entry name" value="GFAT"/>
    <property type="match status" value="1"/>
</dbReference>
<dbReference type="Proteomes" id="UP000281725">
    <property type="component" value="Unassembled WGS sequence"/>
</dbReference>
<feature type="active site" description="Nucleophile; for GATase activity" evidence="10">
    <location>
        <position position="2"/>
    </location>
</feature>
<dbReference type="Gene3D" id="3.40.50.10490">
    <property type="entry name" value="Glucose-6-phosphate isomerase like protein, domain 1"/>
    <property type="match status" value="2"/>
</dbReference>
<sequence>MCGIVGAVAQRDVAEILVEGLRRLEYRGYDSAGVAVFSANQPLQRVRRLGKVAELAKALDEQSVHGGTGIAHTRWATHGEPSERNAHPHVSEHIVVVHNGIIENHEELREELKALGYVFSSDTDTEVIAHLVHHELKNAGSLLAAMQTAVKQLRGAYGTVVMDSRDDSRVVVARSGSPLVIGRGIGENFIASDQMALLPVTRRFIFLEEGDVAEVTRRDVHIFDTNGNAVVREEQESELSHDAGDKGEYRHYMLKEIHEQPKAITNTLEGRLGSDHVVVESFGNGARAIFDKVEHVQIVACGTSYHSGMVARYWFEEIAGVSCDVEIASEFRYRKSVVRPNSLLVTLSQSGETADTLAALRLAKESGYMSSLAICNVPGSSLVRESDLAFMTRAGAEIGVASTKAFTTQLAGLLMLVASVGHCRGHLSAAAEAELVKALQALPLRIKESLALAKDIETLAEEFADKQHSLFLGRGSQYPIAMEGALKLKEISYIHAEAYAAGELKHGPLALIDAEMPIIVVAPNNDLLEKLKSNVEEVRARGGILYVFADADTGFKSDETMRVMNLNHVEEVIAPIVYTVPLQLLSYHVALIKGTDVDQPRNLAKSVTVE</sequence>
<dbReference type="RefSeq" id="WP_120415949.1">
    <property type="nucleotide sequence ID" value="NZ_JAIEXY010000016.1"/>
</dbReference>
<feature type="domain" description="SIS" evidence="12">
    <location>
        <begin position="459"/>
        <end position="600"/>
    </location>
</feature>
<dbReference type="AlphaFoldDB" id="A0A3A9ICB3"/>
<protein>
    <recommendedName>
        <fullName evidence="4 10">Glutamine--fructose-6-phosphate aminotransferase [isomerizing]</fullName>
        <ecNumber evidence="3 10">2.6.1.16</ecNumber>
    </recommendedName>
    <alternativeName>
        <fullName evidence="10">D-fructose-6-phosphate amidotransferase</fullName>
    </alternativeName>
    <alternativeName>
        <fullName evidence="10">GFAT</fullName>
    </alternativeName>
    <alternativeName>
        <fullName evidence="10">Glucosamine-6-phosphate synthase</fullName>
    </alternativeName>
    <alternativeName>
        <fullName evidence="10">Hexosephosphate aminotransferase</fullName>
    </alternativeName>
    <alternativeName>
        <fullName evidence="10">L-glutamine--D-fructose-6-phosphate amidotransferase</fullName>
    </alternativeName>
</protein>
<dbReference type="GO" id="GO:0097367">
    <property type="term" value="F:carbohydrate derivative binding"/>
    <property type="evidence" value="ECO:0007669"/>
    <property type="project" value="InterPro"/>
</dbReference>
<comment type="subcellular location">
    <subcellularLocation>
        <location evidence="2 10">Cytoplasm</location>
    </subcellularLocation>
</comment>
<comment type="caution">
    <text evidence="13">The sequence shown here is derived from an EMBL/GenBank/DDBJ whole genome shotgun (WGS) entry which is preliminary data.</text>
</comment>
<gene>
    <name evidence="10 13" type="primary">glmS</name>
    <name evidence="13" type="ORF">D6R50_18985</name>
</gene>
<feature type="active site" description="For Fru-6P isomerization activity" evidence="10">
    <location>
        <position position="605"/>
    </location>
</feature>
<comment type="catalytic activity">
    <reaction evidence="1 10">
        <text>D-fructose 6-phosphate + L-glutamine = D-glucosamine 6-phosphate + L-glutamate</text>
        <dbReference type="Rhea" id="RHEA:13237"/>
        <dbReference type="ChEBI" id="CHEBI:29985"/>
        <dbReference type="ChEBI" id="CHEBI:58359"/>
        <dbReference type="ChEBI" id="CHEBI:58725"/>
        <dbReference type="ChEBI" id="CHEBI:61527"/>
        <dbReference type="EC" id="2.6.1.16"/>
    </reaction>
</comment>
<evidence type="ECO:0000256" key="4">
    <source>
        <dbReference type="ARBA" id="ARBA00016090"/>
    </source>
</evidence>
<dbReference type="NCBIfam" id="NF001484">
    <property type="entry name" value="PRK00331.1"/>
    <property type="match status" value="1"/>
</dbReference>
<dbReference type="CDD" id="cd05009">
    <property type="entry name" value="SIS_GlmS_GlmD_2"/>
    <property type="match status" value="1"/>
</dbReference>
<feature type="domain" description="Glutamine amidotransferase type-2" evidence="11">
    <location>
        <begin position="2"/>
        <end position="218"/>
    </location>
</feature>
<dbReference type="InterPro" id="IPR029055">
    <property type="entry name" value="Ntn_hydrolases_N"/>
</dbReference>
<dbReference type="GO" id="GO:0006002">
    <property type="term" value="P:fructose 6-phosphate metabolic process"/>
    <property type="evidence" value="ECO:0007669"/>
    <property type="project" value="TreeGrafter"/>
</dbReference>
<dbReference type="PROSITE" id="PS51464">
    <property type="entry name" value="SIS"/>
    <property type="match status" value="2"/>
</dbReference>
<dbReference type="GO" id="GO:0006047">
    <property type="term" value="P:UDP-N-acetylglucosamine metabolic process"/>
    <property type="evidence" value="ECO:0007669"/>
    <property type="project" value="TreeGrafter"/>
</dbReference>
<dbReference type="GO" id="GO:0004360">
    <property type="term" value="F:glutamine-fructose-6-phosphate transaminase (isomerizing) activity"/>
    <property type="evidence" value="ECO:0007669"/>
    <property type="project" value="UniProtKB-UniRule"/>
</dbReference>
<dbReference type="PROSITE" id="PS51278">
    <property type="entry name" value="GATASE_TYPE_2"/>
    <property type="match status" value="1"/>
</dbReference>
<evidence type="ECO:0000256" key="2">
    <source>
        <dbReference type="ARBA" id="ARBA00004496"/>
    </source>
</evidence>
<evidence type="ECO:0000313" key="13">
    <source>
        <dbReference type="EMBL" id="RKJ86353.1"/>
    </source>
</evidence>
<keyword evidence="6 10" id="KW-0032">Aminotransferase</keyword>
<evidence type="ECO:0000259" key="12">
    <source>
        <dbReference type="PROSITE" id="PS51464"/>
    </source>
</evidence>
<evidence type="ECO:0000256" key="8">
    <source>
        <dbReference type="ARBA" id="ARBA00022737"/>
    </source>
</evidence>
<comment type="subunit">
    <text evidence="10">Homodimer.</text>
</comment>
<dbReference type="PANTHER" id="PTHR10937:SF0">
    <property type="entry name" value="GLUTAMINE--FRUCTOSE-6-PHOSPHATE TRANSAMINASE (ISOMERIZING)"/>
    <property type="match status" value="1"/>
</dbReference>
<keyword evidence="7 10" id="KW-0808">Transferase</keyword>
<dbReference type="PANTHER" id="PTHR10937">
    <property type="entry name" value="GLUCOSAMINE--FRUCTOSE-6-PHOSPHATE AMINOTRANSFERASE, ISOMERIZING"/>
    <property type="match status" value="1"/>
</dbReference>
<evidence type="ECO:0000256" key="5">
    <source>
        <dbReference type="ARBA" id="ARBA00022490"/>
    </source>
</evidence>
<dbReference type="GO" id="GO:0005829">
    <property type="term" value="C:cytosol"/>
    <property type="evidence" value="ECO:0007669"/>
    <property type="project" value="TreeGrafter"/>
</dbReference>
<dbReference type="Gene3D" id="3.60.20.10">
    <property type="entry name" value="Glutamine Phosphoribosylpyrophosphate, subunit 1, domain 1"/>
    <property type="match status" value="1"/>
</dbReference>
<dbReference type="InterPro" id="IPR005855">
    <property type="entry name" value="GFAT"/>
</dbReference>
<evidence type="ECO:0000256" key="6">
    <source>
        <dbReference type="ARBA" id="ARBA00022576"/>
    </source>
</evidence>
<dbReference type="FunFam" id="3.40.50.10490:FF:000001">
    <property type="entry name" value="Glutamine--fructose-6-phosphate aminotransferase [isomerizing]"/>
    <property type="match status" value="1"/>
</dbReference>
<dbReference type="NCBIfam" id="TIGR01135">
    <property type="entry name" value="glmS"/>
    <property type="match status" value="1"/>
</dbReference>
<keyword evidence="5 10" id="KW-0963">Cytoplasm</keyword>
<dbReference type="HAMAP" id="MF_00164">
    <property type="entry name" value="GlmS"/>
    <property type="match status" value="1"/>
</dbReference>
<dbReference type="GO" id="GO:0005975">
    <property type="term" value="P:carbohydrate metabolic process"/>
    <property type="evidence" value="ECO:0007669"/>
    <property type="project" value="UniProtKB-UniRule"/>
</dbReference>
<comment type="function">
    <text evidence="10">Catalyzes the first step in hexosamine metabolism, converting fructose-6P into glucosamine-6P using glutamine as a nitrogen source.</text>
</comment>
<dbReference type="InterPro" id="IPR017932">
    <property type="entry name" value="GATase_2_dom"/>
</dbReference>
<organism evidence="13 14">
    <name type="scientific">Aeromonas veronii</name>
    <dbReference type="NCBI Taxonomy" id="654"/>
    <lineage>
        <taxon>Bacteria</taxon>
        <taxon>Pseudomonadati</taxon>
        <taxon>Pseudomonadota</taxon>
        <taxon>Gammaproteobacteria</taxon>
        <taxon>Aeromonadales</taxon>
        <taxon>Aeromonadaceae</taxon>
        <taxon>Aeromonas</taxon>
    </lineage>
</organism>
<keyword evidence="9" id="KW-0315">Glutamine amidotransferase</keyword>